<dbReference type="CDD" id="cd00090">
    <property type="entry name" value="HTH_ARSR"/>
    <property type="match status" value="1"/>
</dbReference>
<dbReference type="RefSeq" id="WP_163180693.1">
    <property type="nucleotide sequence ID" value="NZ_JAAIWM010000006.1"/>
</dbReference>
<dbReference type="InterPro" id="IPR036390">
    <property type="entry name" value="WH_DNA-bd_sf"/>
</dbReference>
<evidence type="ECO:0000259" key="4">
    <source>
        <dbReference type="PROSITE" id="PS50995"/>
    </source>
</evidence>
<dbReference type="Proteomes" id="UP000481043">
    <property type="component" value="Unassembled WGS sequence"/>
</dbReference>
<keyword evidence="1" id="KW-0805">Transcription regulation</keyword>
<accession>A0A6M0QA16</accession>
<dbReference type="PANTHER" id="PTHR42756">
    <property type="entry name" value="TRANSCRIPTIONAL REGULATOR, MARR"/>
    <property type="match status" value="1"/>
</dbReference>
<organism evidence="5 6">
    <name type="scientific">Bacillus mesophilus</name>
    <dbReference type="NCBI Taxonomy" id="1808955"/>
    <lineage>
        <taxon>Bacteria</taxon>
        <taxon>Bacillati</taxon>
        <taxon>Bacillota</taxon>
        <taxon>Bacilli</taxon>
        <taxon>Bacillales</taxon>
        <taxon>Bacillaceae</taxon>
        <taxon>Bacillus</taxon>
    </lineage>
</organism>
<name>A0A6M0QA16_9BACI</name>
<protein>
    <submittedName>
        <fullName evidence="5">MarR family transcriptional regulator</fullName>
    </submittedName>
</protein>
<gene>
    <name evidence="5" type="ORF">G4D63_15900</name>
</gene>
<evidence type="ECO:0000313" key="6">
    <source>
        <dbReference type="Proteomes" id="UP000481043"/>
    </source>
</evidence>
<dbReference type="PANTHER" id="PTHR42756:SF2">
    <property type="entry name" value="MARR FAMILY REGULATORY PROTEIN"/>
    <property type="match status" value="1"/>
</dbReference>
<keyword evidence="6" id="KW-1185">Reference proteome</keyword>
<dbReference type="InterPro" id="IPR000835">
    <property type="entry name" value="HTH_MarR-typ"/>
</dbReference>
<dbReference type="SUPFAM" id="SSF46785">
    <property type="entry name" value="Winged helix' DNA-binding domain"/>
    <property type="match status" value="1"/>
</dbReference>
<dbReference type="GO" id="GO:0003677">
    <property type="term" value="F:DNA binding"/>
    <property type="evidence" value="ECO:0007669"/>
    <property type="project" value="UniProtKB-KW"/>
</dbReference>
<evidence type="ECO:0000256" key="2">
    <source>
        <dbReference type="ARBA" id="ARBA00023125"/>
    </source>
</evidence>
<evidence type="ECO:0000256" key="1">
    <source>
        <dbReference type="ARBA" id="ARBA00023015"/>
    </source>
</evidence>
<keyword evidence="3" id="KW-0804">Transcription</keyword>
<dbReference type="InterPro" id="IPR036388">
    <property type="entry name" value="WH-like_DNA-bd_sf"/>
</dbReference>
<feature type="domain" description="HTH marR-type" evidence="4">
    <location>
        <begin position="1"/>
        <end position="135"/>
    </location>
</feature>
<keyword evidence="2" id="KW-0238">DNA-binding</keyword>
<comment type="caution">
    <text evidence="5">The sequence shown here is derived from an EMBL/GenBank/DDBJ whole genome shotgun (WGS) entry which is preliminary data.</text>
</comment>
<sequence length="155" mass="18100">MENQSLGRWISVLYRYGHVYVSRELEPFGIGKGQFMFLLVLYHEDGLSQDEMARRLNIDKGTTARAIGKLEEEGYVFRKTSELDRRLNHVYLSIKANDFKTQFFTILDRWTDILSEGLTQEEVRMAFDLLEKMSQNAARHVKKEGKRGNSDETTK</sequence>
<dbReference type="PROSITE" id="PS50995">
    <property type="entry name" value="HTH_MARR_2"/>
    <property type="match status" value="1"/>
</dbReference>
<evidence type="ECO:0000256" key="3">
    <source>
        <dbReference type="ARBA" id="ARBA00023163"/>
    </source>
</evidence>
<dbReference type="Pfam" id="PF12802">
    <property type="entry name" value="MarR_2"/>
    <property type="match status" value="1"/>
</dbReference>
<dbReference type="PRINTS" id="PR00598">
    <property type="entry name" value="HTHMARR"/>
</dbReference>
<dbReference type="Gene3D" id="1.10.10.10">
    <property type="entry name" value="Winged helix-like DNA-binding domain superfamily/Winged helix DNA-binding domain"/>
    <property type="match status" value="1"/>
</dbReference>
<dbReference type="AlphaFoldDB" id="A0A6M0QA16"/>
<dbReference type="EMBL" id="JAAIWM010000006">
    <property type="protein sequence ID" value="NEY73216.1"/>
    <property type="molecule type" value="Genomic_DNA"/>
</dbReference>
<dbReference type="GO" id="GO:0003700">
    <property type="term" value="F:DNA-binding transcription factor activity"/>
    <property type="evidence" value="ECO:0007669"/>
    <property type="project" value="InterPro"/>
</dbReference>
<reference evidence="5 6" key="1">
    <citation type="submission" date="2020-02" db="EMBL/GenBank/DDBJ databases">
        <title>Bacillus aquiflavi sp. nov., isolated from yellow water of strong flavor Chinese baijiu in Yibin region of China.</title>
        <authorList>
            <person name="Xie J."/>
        </authorList>
    </citation>
    <scope>NUCLEOTIDE SEQUENCE [LARGE SCALE GENOMIC DNA]</scope>
    <source>
        <strain evidence="5 6">SA4</strain>
    </source>
</reference>
<dbReference type="SMART" id="SM00347">
    <property type="entry name" value="HTH_MARR"/>
    <property type="match status" value="1"/>
</dbReference>
<evidence type="ECO:0000313" key="5">
    <source>
        <dbReference type="EMBL" id="NEY73216.1"/>
    </source>
</evidence>
<proteinExistence type="predicted"/>
<dbReference type="InterPro" id="IPR011991">
    <property type="entry name" value="ArsR-like_HTH"/>
</dbReference>